<feature type="repeat" description="WD" evidence="1">
    <location>
        <begin position="51"/>
        <end position="85"/>
    </location>
</feature>
<dbReference type="EMBL" id="JAPFFF010000011">
    <property type="protein sequence ID" value="KAK8878683.1"/>
    <property type="molecule type" value="Genomic_DNA"/>
</dbReference>
<feature type="repeat" description="WD" evidence="1">
    <location>
        <begin position="219"/>
        <end position="260"/>
    </location>
</feature>
<dbReference type="PANTHER" id="PTHR19879">
    <property type="entry name" value="TRANSCRIPTION INITIATION FACTOR TFIID"/>
    <property type="match status" value="1"/>
</dbReference>
<evidence type="ECO:0000313" key="4">
    <source>
        <dbReference type="EMBL" id="KAK8878683.1"/>
    </source>
</evidence>
<dbReference type="InterPro" id="IPR015943">
    <property type="entry name" value="WD40/YVTN_repeat-like_dom_sf"/>
</dbReference>
<evidence type="ECO:0000256" key="2">
    <source>
        <dbReference type="SAM" id="MobiDB-lite"/>
    </source>
</evidence>
<name>A0ABR2JL97_9EUKA</name>
<feature type="repeat" description="WD" evidence="1">
    <location>
        <begin position="261"/>
        <end position="293"/>
    </location>
</feature>
<gene>
    <name evidence="4" type="ORF">M9Y10_005463</name>
</gene>
<feature type="compositionally biased region" description="Low complexity" evidence="2">
    <location>
        <begin position="334"/>
        <end position="349"/>
    </location>
</feature>
<evidence type="ECO:0000259" key="3">
    <source>
        <dbReference type="Pfam" id="PF12894"/>
    </source>
</evidence>
<dbReference type="PANTHER" id="PTHR19879:SF9">
    <property type="entry name" value="TRANSCRIPTION INITIATION FACTOR TFIID SUBUNIT 5"/>
    <property type="match status" value="1"/>
</dbReference>
<dbReference type="CDD" id="cd00200">
    <property type="entry name" value="WD40"/>
    <property type="match status" value="1"/>
</dbReference>
<dbReference type="Pfam" id="PF12894">
    <property type="entry name" value="ANAPC4_WD40"/>
    <property type="match status" value="1"/>
</dbReference>
<dbReference type="InterPro" id="IPR001680">
    <property type="entry name" value="WD40_rpt"/>
</dbReference>
<dbReference type="Pfam" id="PF00400">
    <property type="entry name" value="WD40"/>
    <property type="match status" value="3"/>
</dbReference>
<dbReference type="PROSITE" id="PS50082">
    <property type="entry name" value="WD_REPEATS_2"/>
    <property type="match status" value="3"/>
</dbReference>
<feature type="compositionally biased region" description="Polar residues" evidence="2">
    <location>
        <begin position="385"/>
        <end position="396"/>
    </location>
</feature>
<dbReference type="InterPro" id="IPR036322">
    <property type="entry name" value="WD40_repeat_dom_sf"/>
</dbReference>
<feature type="compositionally biased region" description="Polar residues" evidence="2">
    <location>
        <begin position="350"/>
        <end position="377"/>
    </location>
</feature>
<organism evidence="4 5">
    <name type="scientific">Tritrichomonas musculus</name>
    <dbReference type="NCBI Taxonomy" id="1915356"/>
    <lineage>
        <taxon>Eukaryota</taxon>
        <taxon>Metamonada</taxon>
        <taxon>Parabasalia</taxon>
        <taxon>Tritrichomonadida</taxon>
        <taxon>Tritrichomonadidae</taxon>
        <taxon>Tritrichomonas</taxon>
    </lineage>
</organism>
<comment type="caution">
    <text evidence="4">The sequence shown here is derived from an EMBL/GenBank/DDBJ whole genome shotgun (WGS) entry which is preliminary data.</text>
</comment>
<reference evidence="4 5" key="1">
    <citation type="submission" date="2024-04" db="EMBL/GenBank/DDBJ databases">
        <title>Tritrichomonas musculus Genome.</title>
        <authorList>
            <person name="Alves-Ferreira E."/>
            <person name="Grigg M."/>
            <person name="Lorenzi H."/>
            <person name="Galac M."/>
        </authorList>
    </citation>
    <scope>NUCLEOTIDE SEQUENCE [LARGE SCALE GENOMIC DNA]</scope>
    <source>
        <strain evidence="4 5">EAF2021</strain>
    </source>
</reference>
<dbReference type="SMART" id="SM00320">
    <property type="entry name" value="WD40"/>
    <property type="match status" value="7"/>
</dbReference>
<dbReference type="SUPFAM" id="SSF50978">
    <property type="entry name" value="WD40 repeat-like"/>
    <property type="match status" value="1"/>
</dbReference>
<evidence type="ECO:0000256" key="1">
    <source>
        <dbReference type="PROSITE-ProRule" id="PRU00221"/>
    </source>
</evidence>
<keyword evidence="5" id="KW-1185">Reference proteome</keyword>
<feature type="region of interest" description="Disordered" evidence="2">
    <location>
        <begin position="321"/>
        <end position="458"/>
    </location>
</feature>
<dbReference type="Gene3D" id="2.130.10.10">
    <property type="entry name" value="YVTN repeat-like/Quinoprotein amine dehydrogenase"/>
    <property type="match status" value="2"/>
</dbReference>
<dbReference type="InterPro" id="IPR024977">
    <property type="entry name" value="Apc4-like_WD40_dom"/>
</dbReference>
<feature type="domain" description="Anaphase-promoting complex subunit 4-like WD40" evidence="3">
    <location>
        <begin position="183"/>
        <end position="229"/>
    </location>
</feature>
<proteinExistence type="predicted"/>
<protein>
    <submittedName>
        <fullName evidence="4">POC1 centriolar protein A</fullName>
    </submittedName>
</protein>
<dbReference type="PROSITE" id="PS50294">
    <property type="entry name" value="WD_REPEATS_REGION"/>
    <property type="match status" value="2"/>
</dbReference>
<evidence type="ECO:0000313" key="5">
    <source>
        <dbReference type="Proteomes" id="UP001470230"/>
    </source>
</evidence>
<sequence>MDPTILKSFTVTKGELFCAAPFIKNTYIAGGTSTGTVMLFPFSTETRSRRLIGHTLPVTCMCVSTNPLCLATGSEDTTVRFWQIRGNDDPCITIQPNDGPIRAIAISPNADRLLIVGGLSNPTIWDPFDKSIIAQLEHQDTDINAVALNMKSSVAVTGAADGKCKIYDSTNGDFLRSIDCYSSITSLSMNDDGTNLAIGTAVGNAYLVDVQSGHILHTLRLHNQDITSLMIQPSGNLLLSGSNDNLVILTDITTFEPVFTLGIHKDKVVDVHFSNDGQQFTTCSADQKIYLWSSPDMTLRDNSNGSSMEGEISPEEEDIDDIPAQKAPPVPEPQYSDQQSQQSNSRISQYLQNPSPVKRFNQNEQSARSQVSGNYNISPGPHNLSDLSEPSTSSVRGQFGMLIRPRQKKKKQEKNKDQNQDLDQNQESSGAKPKIRSKHAISTIKAKQNLKESTPSEDEYNTLLKQCSDEMKSIATILIDIQKRIRSNDERLARIEAVKVARDEIAKKKAARRAAKK</sequence>
<dbReference type="Proteomes" id="UP001470230">
    <property type="component" value="Unassembled WGS sequence"/>
</dbReference>
<accession>A0ABR2JL97</accession>
<keyword evidence="1" id="KW-0853">WD repeat</keyword>